<organism evidence="1 2">
    <name type="scientific">Sphaerodactylus townsendi</name>
    <dbReference type="NCBI Taxonomy" id="933632"/>
    <lineage>
        <taxon>Eukaryota</taxon>
        <taxon>Metazoa</taxon>
        <taxon>Chordata</taxon>
        <taxon>Craniata</taxon>
        <taxon>Vertebrata</taxon>
        <taxon>Euteleostomi</taxon>
        <taxon>Lepidosauria</taxon>
        <taxon>Squamata</taxon>
        <taxon>Bifurcata</taxon>
        <taxon>Gekkota</taxon>
        <taxon>Sphaerodactylidae</taxon>
        <taxon>Sphaerodactylus</taxon>
    </lineage>
</organism>
<proteinExistence type="predicted"/>
<dbReference type="Proteomes" id="UP000827872">
    <property type="component" value="Linkage Group LG06"/>
</dbReference>
<sequence length="155" mass="17136">MKARQSCGKKTEKPLPRFTHPNPELILSCYAWVDPPILQGTSSNLNGSSSDWKSHLRLKKASNFAQRSGKVGEWCPPRYDPERKAKKESPQCLPDQKQQSLFPKAKEFSIGLLATSALWLKSLRSGGHQKEATKHAKESALGHLSQGLNLSGMVA</sequence>
<dbReference type="EMBL" id="CM037619">
    <property type="protein sequence ID" value="KAH8008078.1"/>
    <property type="molecule type" value="Genomic_DNA"/>
</dbReference>
<protein>
    <submittedName>
        <fullName evidence="1">Uncharacterized protein</fullName>
    </submittedName>
</protein>
<accession>A0ACB8FRK5</accession>
<reference evidence="1" key="1">
    <citation type="submission" date="2021-08" db="EMBL/GenBank/DDBJ databases">
        <title>The first chromosome-level gecko genome reveals the dynamic sex chromosomes of Neotropical dwarf geckos (Sphaerodactylidae: Sphaerodactylus).</title>
        <authorList>
            <person name="Pinto B.J."/>
            <person name="Keating S.E."/>
            <person name="Gamble T."/>
        </authorList>
    </citation>
    <scope>NUCLEOTIDE SEQUENCE</scope>
    <source>
        <strain evidence="1">TG3544</strain>
    </source>
</reference>
<gene>
    <name evidence="1" type="ORF">K3G42_027782</name>
</gene>
<evidence type="ECO:0000313" key="1">
    <source>
        <dbReference type="EMBL" id="KAH8008078.1"/>
    </source>
</evidence>
<name>A0ACB8FRK5_9SAUR</name>
<keyword evidence="2" id="KW-1185">Reference proteome</keyword>
<evidence type="ECO:0000313" key="2">
    <source>
        <dbReference type="Proteomes" id="UP000827872"/>
    </source>
</evidence>
<comment type="caution">
    <text evidence="1">The sequence shown here is derived from an EMBL/GenBank/DDBJ whole genome shotgun (WGS) entry which is preliminary data.</text>
</comment>